<feature type="compositionally biased region" description="Polar residues" evidence="1">
    <location>
        <begin position="585"/>
        <end position="594"/>
    </location>
</feature>
<feature type="compositionally biased region" description="Basic and acidic residues" evidence="1">
    <location>
        <begin position="143"/>
        <end position="155"/>
    </location>
</feature>
<feature type="compositionally biased region" description="Basic and acidic residues" evidence="1">
    <location>
        <begin position="53"/>
        <end position="65"/>
    </location>
</feature>
<dbReference type="Proteomes" id="UP000701341">
    <property type="component" value="Unassembled WGS sequence"/>
</dbReference>
<dbReference type="PANTHER" id="PTHR46589">
    <property type="entry name" value="APOPTOTIC CHROMATIN CONDENSATION INDUCER IN THE NUCLEUS"/>
    <property type="match status" value="1"/>
</dbReference>
<feature type="compositionally biased region" description="Low complexity" evidence="1">
    <location>
        <begin position="622"/>
        <end position="633"/>
    </location>
</feature>
<comment type="caution">
    <text evidence="2">The sequence shown here is derived from an EMBL/GenBank/DDBJ whole genome shotgun (WGS) entry which is preliminary data.</text>
</comment>
<gene>
    <name evidence="2" type="ORF">PCG10_009929</name>
</gene>
<evidence type="ECO:0000313" key="2">
    <source>
        <dbReference type="EMBL" id="KAF7519524.1"/>
    </source>
</evidence>
<evidence type="ECO:0000313" key="3">
    <source>
        <dbReference type="Proteomes" id="UP000701341"/>
    </source>
</evidence>
<dbReference type="GO" id="GO:0008380">
    <property type="term" value="P:RNA splicing"/>
    <property type="evidence" value="ECO:0007669"/>
    <property type="project" value="TreeGrafter"/>
</dbReference>
<dbReference type="InterPro" id="IPR052793">
    <property type="entry name" value="EJC-associated_protein"/>
</dbReference>
<dbReference type="GO" id="GO:0071011">
    <property type="term" value="C:precatalytic spliceosome"/>
    <property type="evidence" value="ECO:0007669"/>
    <property type="project" value="TreeGrafter"/>
</dbReference>
<organism evidence="2 3">
    <name type="scientific">Penicillium crustosum</name>
    <name type="common">Blue mold fungus</name>
    <dbReference type="NCBI Taxonomy" id="36656"/>
    <lineage>
        <taxon>Eukaryota</taxon>
        <taxon>Fungi</taxon>
        <taxon>Dikarya</taxon>
        <taxon>Ascomycota</taxon>
        <taxon>Pezizomycotina</taxon>
        <taxon>Eurotiomycetes</taxon>
        <taxon>Eurotiomycetidae</taxon>
        <taxon>Eurotiales</taxon>
        <taxon>Aspergillaceae</taxon>
        <taxon>Penicillium</taxon>
    </lineage>
</organism>
<feature type="region of interest" description="Disordered" evidence="1">
    <location>
        <begin position="564"/>
        <end position="799"/>
    </location>
</feature>
<feature type="compositionally biased region" description="Polar residues" evidence="1">
    <location>
        <begin position="96"/>
        <end position="106"/>
    </location>
</feature>
<dbReference type="PANTHER" id="PTHR46589:SF1">
    <property type="entry name" value="APOPTOTIC CHROMATIN CONDENSATION INDUCER IN THE NUCLEUS"/>
    <property type="match status" value="1"/>
</dbReference>
<feature type="compositionally biased region" description="Acidic residues" evidence="1">
    <location>
        <begin position="564"/>
        <end position="584"/>
    </location>
</feature>
<feature type="compositionally biased region" description="Polar residues" evidence="1">
    <location>
        <begin position="66"/>
        <end position="76"/>
    </location>
</feature>
<keyword evidence="3" id="KW-1185">Reference proteome</keyword>
<feature type="region of interest" description="Disordered" evidence="1">
    <location>
        <begin position="1"/>
        <end position="193"/>
    </location>
</feature>
<dbReference type="AlphaFoldDB" id="A0A9P5GGK5"/>
<reference evidence="2" key="1">
    <citation type="submission" date="2020-02" db="EMBL/GenBank/DDBJ databases">
        <authorList>
            <person name="Lichtner F.J."/>
        </authorList>
    </citation>
    <scope>NUCLEOTIDE SEQUENCE</scope>
    <source>
        <strain evidence="2">G10</strain>
    </source>
</reference>
<proteinExistence type="predicted"/>
<feature type="compositionally biased region" description="Basic residues" evidence="1">
    <location>
        <begin position="743"/>
        <end position="752"/>
    </location>
</feature>
<feature type="compositionally biased region" description="Basic and acidic residues" evidence="1">
    <location>
        <begin position="113"/>
        <end position="127"/>
    </location>
</feature>
<feature type="region of interest" description="Disordered" evidence="1">
    <location>
        <begin position="335"/>
        <end position="379"/>
    </location>
</feature>
<accession>A0A9P5GGK5</accession>
<feature type="compositionally biased region" description="Basic and acidic residues" evidence="1">
    <location>
        <begin position="83"/>
        <end position="95"/>
    </location>
</feature>
<evidence type="ECO:0000256" key="1">
    <source>
        <dbReference type="SAM" id="MobiDB-lite"/>
    </source>
</evidence>
<feature type="compositionally biased region" description="Low complexity" evidence="1">
    <location>
        <begin position="707"/>
        <end position="718"/>
    </location>
</feature>
<feature type="compositionally biased region" description="Polar residues" evidence="1">
    <location>
        <begin position="33"/>
        <end position="46"/>
    </location>
</feature>
<dbReference type="GO" id="GO:0003723">
    <property type="term" value="F:RNA binding"/>
    <property type="evidence" value="ECO:0007669"/>
    <property type="project" value="TreeGrafter"/>
</dbReference>
<dbReference type="EMBL" id="JAAOZQ010000085">
    <property type="protein sequence ID" value="KAF7519524.1"/>
    <property type="molecule type" value="Genomic_DNA"/>
</dbReference>
<feature type="compositionally biased region" description="Acidic residues" evidence="1">
    <location>
        <begin position="174"/>
        <end position="192"/>
    </location>
</feature>
<protein>
    <submittedName>
        <fullName evidence="2">Uncharacterized protein</fullName>
    </submittedName>
</protein>
<name>A0A9P5GGK5_PENCR</name>
<feature type="compositionally biased region" description="Basic and acidic residues" evidence="1">
    <location>
        <begin position="1"/>
        <end position="22"/>
    </location>
</feature>
<dbReference type="GO" id="GO:0061574">
    <property type="term" value="C:ASAP complex"/>
    <property type="evidence" value="ECO:0007669"/>
    <property type="project" value="TreeGrafter"/>
</dbReference>
<sequence length="799" mass="90372">MAKSEEVKKKALEPKDARRNARDIQTPAPTEVGSESESPQAESSRAQELIKAGGDKKDQATERTTSESPQAESSRAQELIKAGGDKKDQAPERTISESPQAESSRAQELIKAGGDKKGKTPERKRSESPQAESSRAQELIKAGGDKKGKTPEPRKRYARSPTRAGDFAPNASDYESDGETDLDSDYSDQDVPIEDKLQPLSRWVKDVIRSEALRESGRMVEGFFTSDNPSYDECSIFFQRLNQKVRGANDQHDVMDLDTGTIPETGYNALCQAFQQAAKKAVDNSSPEEFWEAYNNTCDLLTRFNKRHCLPKSWNISESWAENWIGSPNPRIRIYEDTSSTSDSDIQAGDIQAGDIQADKTSEESSAESDIDIDSDHQPTGLDALEVRTNKQQRQLNSAKVLYWWPKGTGSQIFVRYGSRSTPIYRIRAGSHESYNPSQVERVLTTLTRGTAKVTGTKNGLPEEFWKYQRRDVEDLVGIGWKVEEDDEQGLNPLNLLLPAKDIVYPQTRILVKWKDGRFTLEGRSFIRRITTGSALDGDRVIYQRAEELEDSYRKKHGLFDIEDDDFEDDDFEDDDFEDDDINTESDSSTQSNKARNRRHRSEPARYSSPHSQSSRHRSEPARSSNPRSQSSRQRSEPARSSNPRSQSSRHRGEPARSSNPRSQSSRHRSEPARYSSPHSQSSRHRSEPARSSNPRSQSSKHRSEPARSSTPRSQSSRQRSEPARSSNPRSQSSRHRSEPARHSHSRSQSSRHRSEPARHSHSRRKQSPTQFEDSTDEDSDVVRSPPASERPRKVRWIR</sequence>